<feature type="signal peptide" evidence="1">
    <location>
        <begin position="1"/>
        <end position="23"/>
    </location>
</feature>
<name>A0A9X2JC28_9SPHI</name>
<evidence type="ECO:0000313" key="3">
    <source>
        <dbReference type="Proteomes" id="UP001155182"/>
    </source>
</evidence>
<protein>
    <recommendedName>
        <fullName evidence="4">Lipoprotein</fullName>
    </recommendedName>
</protein>
<sequence>MIRQLLSISTLFLIGLLVSCSNSTDSKTPKSVVVDTTKSQRPPKNFYGDLNFVVDSTGQIYYHEKKCRLFACGDGANIGKPQFIGLRPEDLKIISLDTLDSFIKSKSQGIDMSKFKAVAQYVRDSISKELVAIEVSLFKNEKRLYEIDKITEETKYVLDAKRKKTKYDPSKIKWSDDFYLKPIFKK</sequence>
<organism evidence="2 3">
    <name type="scientific">Solitalea agri</name>
    <dbReference type="NCBI Taxonomy" id="2953739"/>
    <lineage>
        <taxon>Bacteria</taxon>
        <taxon>Pseudomonadati</taxon>
        <taxon>Bacteroidota</taxon>
        <taxon>Sphingobacteriia</taxon>
        <taxon>Sphingobacteriales</taxon>
        <taxon>Sphingobacteriaceae</taxon>
        <taxon>Solitalea</taxon>
    </lineage>
</organism>
<gene>
    <name evidence="2" type="ORF">NF867_07130</name>
</gene>
<keyword evidence="3" id="KW-1185">Reference proteome</keyword>
<feature type="chain" id="PRO_5040970354" description="Lipoprotein" evidence="1">
    <location>
        <begin position="24"/>
        <end position="186"/>
    </location>
</feature>
<dbReference type="PROSITE" id="PS51257">
    <property type="entry name" value="PROKAR_LIPOPROTEIN"/>
    <property type="match status" value="1"/>
</dbReference>
<evidence type="ECO:0008006" key="4">
    <source>
        <dbReference type="Google" id="ProtNLM"/>
    </source>
</evidence>
<accession>A0A9X2JC28</accession>
<evidence type="ECO:0000313" key="2">
    <source>
        <dbReference type="EMBL" id="MCO4292628.1"/>
    </source>
</evidence>
<reference evidence="2" key="1">
    <citation type="submission" date="2022-06" db="EMBL/GenBank/DDBJ databases">
        <title>Solitalea sp. MAHUQ-68 isolated from rhizospheric soil.</title>
        <authorList>
            <person name="Huq M.A."/>
        </authorList>
    </citation>
    <scope>NUCLEOTIDE SEQUENCE</scope>
    <source>
        <strain evidence="2">MAHUQ-68</strain>
    </source>
</reference>
<proteinExistence type="predicted"/>
<comment type="caution">
    <text evidence="2">The sequence shown here is derived from an EMBL/GenBank/DDBJ whole genome shotgun (WGS) entry which is preliminary data.</text>
</comment>
<dbReference type="AlphaFoldDB" id="A0A9X2JC28"/>
<evidence type="ECO:0000256" key="1">
    <source>
        <dbReference type="SAM" id="SignalP"/>
    </source>
</evidence>
<keyword evidence="1" id="KW-0732">Signal</keyword>
<dbReference type="RefSeq" id="WP_252587110.1">
    <property type="nucleotide sequence ID" value="NZ_JAMWYS010000024.1"/>
</dbReference>
<dbReference type="Proteomes" id="UP001155182">
    <property type="component" value="Unassembled WGS sequence"/>
</dbReference>
<dbReference type="EMBL" id="JAMWYS010000024">
    <property type="protein sequence ID" value="MCO4292628.1"/>
    <property type="molecule type" value="Genomic_DNA"/>
</dbReference>